<dbReference type="EMBL" id="BNEE01000006">
    <property type="protein sequence ID" value="GHI89124.1"/>
    <property type="molecule type" value="Genomic_DNA"/>
</dbReference>
<evidence type="ECO:0000313" key="4">
    <source>
        <dbReference type="Proteomes" id="UP000600026"/>
    </source>
</evidence>
<feature type="signal peptide" evidence="2">
    <location>
        <begin position="1"/>
        <end position="26"/>
    </location>
</feature>
<evidence type="ECO:0000256" key="1">
    <source>
        <dbReference type="SAM" id="MobiDB-lite"/>
    </source>
</evidence>
<sequence>MTPTTARRLSALFLVPALLLPAGCGAGGGVLATDDGRPVPRAQGPHRLWPERSPAPPEPDEVRATDGPTRVAGLAVPKGALRGVRPLDVLRADLGPGAGQPGEGGELRAALEACEDPEAAGCPVRRAHYRDLTGNGRDELILGVELPGHRMNLRVYTADDGPLLRIMDTTARVIDVQLTERDLIIQSTTSLPGTESRDVWTWFPEQQSMVPRLMETVRSPPEQR</sequence>
<accession>A0A919H7U8</accession>
<dbReference type="AlphaFoldDB" id="A0A919H7U8"/>
<reference evidence="3" key="1">
    <citation type="submission" date="2020-09" db="EMBL/GenBank/DDBJ databases">
        <title>Whole genome shotgun sequence of Streptomyces xanthophaeus NBRC 12829.</title>
        <authorList>
            <person name="Komaki H."/>
            <person name="Tamura T."/>
        </authorList>
    </citation>
    <scope>NUCLEOTIDE SEQUENCE</scope>
    <source>
        <strain evidence="3">NBRC 12829</strain>
    </source>
</reference>
<proteinExistence type="predicted"/>
<name>A0A919H7U8_9ACTN</name>
<evidence type="ECO:0008006" key="5">
    <source>
        <dbReference type="Google" id="ProtNLM"/>
    </source>
</evidence>
<protein>
    <recommendedName>
        <fullName evidence="5">Lipoprotein</fullName>
    </recommendedName>
</protein>
<comment type="caution">
    <text evidence="3">The sequence shown here is derived from an EMBL/GenBank/DDBJ whole genome shotgun (WGS) entry which is preliminary data.</text>
</comment>
<dbReference type="Proteomes" id="UP000600026">
    <property type="component" value="Unassembled WGS sequence"/>
</dbReference>
<dbReference type="RefSeq" id="WP_051859484.1">
    <property type="nucleotide sequence ID" value="NZ_BNEE01000006.1"/>
</dbReference>
<organism evidence="3 4">
    <name type="scientific">Streptomyces xanthophaeus</name>
    <dbReference type="NCBI Taxonomy" id="67385"/>
    <lineage>
        <taxon>Bacteria</taxon>
        <taxon>Bacillati</taxon>
        <taxon>Actinomycetota</taxon>
        <taxon>Actinomycetes</taxon>
        <taxon>Kitasatosporales</taxon>
        <taxon>Streptomycetaceae</taxon>
        <taxon>Streptomyces</taxon>
    </lineage>
</organism>
<feature type="chain" id="PRO_5036955950" description="Lipoprotein" evidence="2">
    <location>
        <begin position="27"/>
        <end position="224"/>
    </location>
</feature>
<feature type="region of interest" description="Disordered" evidence="1">
    <location>
        <begin position="34"/>
        <end position="67"/>
    </location>
</feature>
<keyword evidence="2" id="KW-0732">Signal</keyword>
<gene>
    <name evidence="3" type="ORF">Sxan_64880</name>
</gene>
<evidence type="ECO:0000256" key="2">
    <source>
        <dbReference type="SAM" id="SignalP"/>
    </source>
</evidence>
<keyword evidence="4" id="KW-1185">Reference proteome</keyword>
<dbReference type="OrthoDB" id="4336783at2"/>
<evidence type="ECO:0000313" key="3">
    <source>
        <dbReference type="EMBL" id="GHI89124.1"/>
    </source>
</evidence>